<dbReference type="AlphaFoldDB" id="A0A5B7E993"/>
<evidence type="ECO:0000313" key="1">
    <source>
        <dbReference type="EMBL" id="MPC30681.1"/>
    </source>
</evidence>
<gene>
    <name evidence="1" type="ORF">E2C01_023949</name>
</gene>
<sequence>MSSSPTLEDWRRDCSTFTSAFRDERQDSRLVRGGGVGVGAMQVFSMSCVRPAMSSGRGDGITSTSEVKGRVKGCPELRSLGLVAHPLPLGLAQLCGQGLCLLLCCTKTPLESSHSLRLALLPGHLMLPGLSRLLLAHLKLPAKQLWKSQWSVGG</sequence>
<reference evidence="1 2" key="1">
    <citation type="submission" date="2019-05" db="EMBL/GenBank/DDBJ databases">
        <title>Another draft genome of Portunus trituberculatus and its Hox gene families provides insights of decapod evolution.</title>
        <authorList>
            <person name="Jeong J.-H."/>
            <person name="Song I."/>
            <person name="Kim S."/>
            <person name="Choi T."/>
            <person name="Kim D."/>
            <person name="Ryu S."/>
            <person name="Kim W."/>
        </authorList>
    </citation>
    <scope>NUCLEOTIDE SEQUENCE [LARGE SCALE GENOMIC DNA]</scope>
    <source>
        <tissue evidence="1">Muscle</tissue>
    </source>
</reference>
<accession>A0A5B7E993</accession>
<keyword evidence="2" id="KW-1185">Reference proteome</keyword>
<proteinExistence type="predicted"/>
<organism evidence="1 2">
    <name type="scientific">Portunus trituberculatus</name>
    <name type="common">Swimming crab</name>
    <name type="synonym">Neptunus trituberculatus</name>
    <dbReference type="NCBI Taxonomy" id="210409"/>
    <lineage>
        <taxon>Eukaryota</taxon>
        <taxon>Metazoa</taxon>
        <taxon>Ecdysozoa</taxon>
        <taxon>Arthropoda</taxon>
        <taxon>Crustacea</taxon>
        <taxon>Multicrustacea</taxon>
        <taxon>Malacostraca</taxon>
        <taxon>Eumalacostraca</taxon>
        <taxon>Eucarida</taxon>
        <taxon>Decapoda</taxon>
        <taxon>Pleocyemata</taxon>
        <taxon>Brachyura</taxon>
        <taxon>Eubrachyura</taxon>
        <taxon>Portunoidea</taxon>
        <taxon>Portunidae</taxon>
        <taxon>Portuninae</taxon>
        <taxon>Portunus</taxon>
    </lineage>
</organism>
<dbReference type="EMBL" id="VSRR010002298">
    <property type="protein sequence ID" value="MPC30681.1"/>
    <property type="molecule type" value="Genomic_DNA"/>
</dbReference>
<evidence type="ECO:0000313" key="2">
    <source>
        <dbReference type="Proteomes" id="UP000324222"/>
    </source>
</evidence>
<comment type="caution">
    <text evidence="1">The sequence shown here is derived from an EMBL/GenBank/DDBJ whole genome shotgun (WGS) entry which is preliminary data.</text>
</comment>
<name>A0A5B7E993_PORTR</name>
<dbReference type="Proteomes" id="UP000324222">
    <property type="component" value="Unassembled WGS sequence"/>
</dbReference>
<protein>
    <submittedName>
        <fullName evidence="1">Uncharacterized protein</fullName>
    </submittedName>
</protein>